<gene>
    <name evidence="2" type="ORF">JOF29_005631</name>
</gene>
<name>A0ABS4USJ5_9ACTN</name>
<keyword evidence="3" id="KW-1185">Reference proteome</keyword>
<comment type="caution">
    <text evidence="2">The sequence shown here is derived from an EMBL/GenBank/DDBJ whole genome shotgun (WGS) entry which is preliminary data.</text>
</comment>
<evidence type="ECO:0000313" key="2">
    <source>
        <dbReference type="EMBL" id="MBP2354521.1"/>
    </source>
</evidence>
<feature type="region of interest" description="Disordered" evidence="1">
    <location>
        <begin position="1"/>
        <end position="21"/>
    </location>
</feature>
<proteinExistence type="predicted"/>
<evidence type="ECO:0000313" key="3">
    <source>
        <dbReference type="Proteomes" id="UP000755585"/>
    </source>
</evidence>
<dbReference type="Proteomes" id="UP000755585">
    <property type="component" value="Unassembled WGS sequence"/>
</dbReference>
<dbReference type="EMBL" id="JAGINT010000002">
    <property type="protein sequence ID" value="MBP2354521.1"/>
    <property type="molecule type" value="Genomic_DNA"/>
</dbReference>
<reference evidence="2 3" key="1">
    <citation type="submission" date="2021-03" db="EMBL/GenBank/DDBJ databases">
        <title>Sequencing the genomes of 1000 actinobacteria strains.</title>
        <authorList>
            <person name="Klenk H.-P."/>
        </authorList>
    </citation>
    <scope>NUCLEOTIDE SEQUENCE [LARGE SCALE GENOMIC DNA]</scope>
    <source>
        <strain evidence="2 3">DSM 18824</strain>
    </source>
</reference>
<organism evidence="2 3">
    <name type="scientific">Kribbella aluminosa</name>
    <dbReference type="NCBI Taxonomy" id="416017"/>
    <lineage>
        <taxon>Bacteria</taxon>
        <taxon>Bacillati</taxon>
        <taxon>Actinomycetota</taxon>
        <taxon>Actinomycetes</taxon>
        <taxon>Propionibacteriales</taxon>
        <taxon>Kribbellaceae</taxon>
        <taxon>Kribbella</taxon>
    </lineage>
</organism>
<evidence type="ECO:0000256" key="1">
    <source>
        <dbReference type="SAM" id="MobiDB-lite"/>
    </source>
</evidence>
<sequence>MDRGAEVTAGWGGQASPAGTGQPTVTTLFALYAVVWSVSAGNQTR</sequence>
<accession>A0ABS4USJ5</accession>
<protein>
    <submittedName>
        <fullName evidence="2">Uncharacterized protein</fullName>
    </submittedName>
</protein>